<sequence length="68" mass="8033">MPQSLRPQLDQALREEAQALQEAARLVASRASYPDYADVMRRVEELRNKRMAIQKEIEERRRRQDPAP</sequence>
<name>A0ABS1JH21_9BURK</name>
<evidence type="ECO:0000313" key="3">
    <source>
        <dbReference type="Proteomes" id="UP000622707"/>
    </source>
</evidence>
<organism evidence="2 3">
    <name type="scientific">Ramlibacter alkalitolerans</name>
    <dbReference type="NCBI Taxonomy" id="2039631"/>
    <lineage>
        <taxon>Bacteria</taxon>
        <taxon>Pseudomonadati</taxon>
        <taxon>Pseudomonadota</taxon>
        <taxon>Betaproteobacteria</taxon>
        <taxon>Burkholderiales</taxon>
        <taxon>Comamonadaceae</taxon>
        <taxon>Ramlibacter</taxon>
    </lineage>
</organism>
<gene>
    <name evidence="2" type="ORF">JI746_00235</name>
</gene>
<proteinExistence type="predicted"/>
<reference evidence="2 3" key="1">
    <citation type="journal article" date="2017" name="Int. J. Syst. Evol. Microbiol.">
        <title>Ramlibacter alkalitolerans sp. nov., alkali-tolerant bacterium isolated from soil of ginseng.</title>
        <authorList>
            <person name="Lee D.H."/>
            <person name="Cha C.J."/>
        </authorList>
    </citation>
    <scope>NUCLEOTIDE SEQUENCE [LARGE SCALE GENOMIC DNA]</scope>
    <source>
        <strain evidence="2 3">KACC 19305</strain>
    </source>
</reference>
<feature type="coiled-coil region" evidence="1">
    <location>
        <begin position="36"/>
        <end position="63"/>
    </location>
</feature>
<comment type="caution">
    <text evidence="2">The sequence shown here is derived from an EMBL/GenBank/DDBJ whole genome shotgun (WGS) entry which is preliminary data.</text>
</comment>
<accession>A0ABS1JH21</accession>
<dbReference type="RefSeq" id="WP_201686774.1">
    <property type="nucleotide sequence ID" value="NZ_JAEQND010000001.1"/>
</dbReference>
<dbReference type="Proteomes" id="UP000622707">
    <property type="component" value="Unassembled WGS sequence"/>
</dbReference>
<keyword evidence="3" id="KW-1185">Reference proteome</keyword>
<protein>
    <submittedName>
        <fullName evidence="2">Uncharacterized protein</fullName>
    </submittedName>
</protein>
<keyword evidence="1" id="KW-0175">Coiled coil</keyword>
<dbReference type="EMBL" id="JAEQND010000001">
    <property type="protein sequence ID" value="MBL0423520.1"/>
    <property type="molecule type" value="Genomic_DNA"/>
</dbReference>
<evidence type="ECO:0000256" key="1">
    <source>
        <dbReference type="SAM" id="Coils"/>
    </source>
</evidence>
<evidence type="ECO:0000313" key="2">
    <source>
        <dbReference type="EMBL" id="MBL0423520.1"/>
    </source>
</evidence>